<dbReference type="InterPro" id="IPR019956">
    <property type="entry name" value="Ubiquitin_dom"/>
</dbReference>
<dbReference type="PROSITE" id="PS50053">
    <property type="entry name" value="UBIQUITIN_2"/>
    <property type="match status" value="1"/>
</dbReference>
<dbReference type="SUPFAM" id="SSF54236">
    <property type="entry name" value="Ubiquitin-like"/>
    <property type="match status" value="1"/>
</dbReference>
<dbReference type="PRINTS" id="PR00348">
    <property type="entry name" value="UBIQUITIN"/>
</dbReference>
<evidence type="ECO:0000313" key="2">
    <source>
        <dbReference type="EMBL" id="KAG5669773.1"/>
    </source>
</evidence>
<organism evidence="2 3">
    <name type="scientific">Polypedilum vanderplanki</name>
    <name type="common">Sleeping chironomid midge</name>
    <dbReference type="NCBI Taxonomy" id="319348"/>
    <lineage>
        <taxon>Eukaryota</taxon>
        <taxon>Metazoa</taxon>
        <taxon>Ecdysozoa</taxon>
        <taxon>Arthropoda</taxon>
        <taxon>Hexapoda</taxon>
        <taxon>Insecta</taxon>
        <taxon>Pterygota</taxon>
        <taxon>Neoptera</taxon>
        <taxon>Endopterygota</taxon>
        <taxon>Diptera</taxon>
        <taxon>Nematocera</taxon>
        <taxon>Chironomoidea</taxon>
        <taxon>Chironomidae</taxon>
        <taxon>Chironominae</taxon>
        <taxon>Polypedilum</taxon>
        <taxon>Polypedilum</taxon>
    </lineage>
</organism>
<dbReference type="SMART" id="SM00213">
    <property type="entry name" value="UBQ"/>
    <property type="match status" value="1"/>
</dbReference>
<dbReference type="PANTHER" id="PTHR10666">
    <property type="entry name" value="UBIQUITIN"/>
    <property type="match status" value="1"/>
</dbReference>
<accession>A0A9J6BIX9</accession>
<reference evidence="2" key="1">
    <citation type="submission" date="2021-03" db="EMBL/GenBank/DDBJ databases">
        <title>Chromosome level genome of the anhydrobiotic midge Polypedilum vanderplanki.</title>
        <authorList>
            <person name="Yoshida Y."/>
            <person name="Kikawada T."/>
            <person name="Gusev O."/>
        </authorList>
    </citation>
    <scope>NUCLEOTIDE SEQUENCE</scope>
    <source>
        <strain evidence="2">NIAS01</strain>
        <tissue evidence="2">Whole body or cell culture</tissue>
    </source>
</reference>
<dbReference type="InterPro" id="IPR050158">
    <property type="entry name" value="Ubiquitin_ubiquitin-like"/>
</dbReference>
<dbReference type="AlphaFoldDB" id="A0A9J6BIX9"/>
<name>A0A9J6BIX9_POLVA</name>
<evidence type="ECO:0000313" key="3">
    <source>
        <dbReference type="Proteomes" id="UP001107558"/>
    </source>
</evidence>
<feature type="domain" description="Ubiquitin-like" evidence="1">
    <location>
        <begin position="1"/>
        <end position="78"/>
    </location>
</feature>
<evidence type="ECO:0000259" key="1">
    <source>
        <dbReference type="PROSITE" id="PS50053"/>
    </source>
</evidence>
<protein>
    <recommendedName>
        <fullName evidence="1">Ubiquitin-like domain-containing protein</fullName>
    </recommendedName>
</protein>
<dbReference type="OrthoDB" id="428577at2759"/>
<dbReference type="EMBL" id="JADBJN010000003">
    <property type="protein sequence ID" value="KAG5669773.1"/>
    <property type="molecule type" value="Genomic_DNA"/>
</dbReference>
<dbReference type="Pfam" id="PF00240">
    <property type="entry name" value="ubiquitin"/>
    <property type="match status" value="1"/>
</dbReference>
<dbReference type="InterPro" id="IPR029071">
    <property type="entry name" value="Ubiquitin-like_domsf"/>
</dbReference>
<gene>
    <name evidence="2" type="ORF">PVAND_000066</name>
</gene>
<comment type="caution">
    <text evidence="2">The sequence shown here is derived from an EMBL/GenBank/DDBJ whole genome shotgun (WGS) entry which is preliminary data.</text>
</comment>
<dbReference type="InterPro" id="IPR000626">
    <property type="entry name" value="Ubiquitin-like_dom"/>
</dbReference>
<keyword evidence="3" id="KW-1185">Reference proteome</keyword>
<dbReference type="Proteomes" id="UP001107558">
    <property type="component" value="Chromosome 3"/>
</dbReference>
<sequence>MQIFIKTLIGPCFAIPCDETDTIHTIKEKMEKNYEEGMPPDQMRLLWGGKQLEDDRTLKDYGIMHNTTLHVVLRLRGGI</sequence>
<dbReference type="Gene3D" id="3.10.20.90">
    <property type="entry name" value="Phosphatidylinositol 3-kinase Catalytic Subunit, Chain A, domain 1"/>
    <property type="match status" value="1"/>
</dbReference>
<proteinExistence type="predicted"/>